<feature type="domain" description="Radical SAM core" evidence="16">
    <location>
        <begin position="137"/>
        <end position="349"/>
    </location>
</feature>
<dbReference type="InterPro" id="IPR003739">
    <property type="entry name" value="Lys_aminomutase/Glu_NH3_mut"/>
</dbReference>
<keyword evidence="13 17" id="KW-0413">Isomerase</keyword>
<dbReference type="CDD" id="cd01335">
    <property type="entry name" value="Radical_SAM"/>
    <property type="match status" value="1"/>
</dbReference>
<dbReference type="SFLD" id="SFLDF00283">
    <property type="entry name" value="L-lysine_2_3-aminomutase_(LAM"/>
    <property type="match status" value="1"/>
</dbReference>
<feature type="binding site" evidence="14">
    <location>
        <position position="155"/>
    </location>
    <ligand>
        <name>[4Fe-4S] cluster</name>
        <dbReference type="ChEBI" id="CHEBI:49883"/>
        <note>4Fe-4S-S-AdoMet</note>
    </ligand>
</feature>
<protein>
    <recommendedName>
        <fullName evidence="6">L-lysine 2,3-aminomutase</fullName>
        <ecNumber evidence="5">5.4.3.2</ecNumber>
    </recommendedName>
</protein>
<keyword evidence="8" id="KW-0949">S-adenosyl-L-methionine</keyword>
<dbReference type="Gene3D" id="6.20.120.40">
    <property type="match status" value="1"/>
</dbReference>
<keyword evidence="18" id="KW-1185">Reference proteome</keyword>
<dbReference type="PANTHER" id="PTHR30538:SF1">
    <property type="entry name" value="L-LYSINE 2,3-AMINOMUTASE"/>
    <property type="match status" value="1"/>
</dbReference>
<dbReference type="SFLD" id="SFLDS00029">
    <property type="entry name" value="Radical_SAM"/>
    <property type="match status" value="1"/>
</dbReference>
<evidence type="ECO:0000256" key="12">
    <source>
        <dbReference type="ARBA" id="ARBA00023014"/>
    </source>
</evidence>
<dbReference type="NCBIfam" id="TIGR00238">
    <property type="entry name" value="KamA family radical SAM protein"/>
    <property type="match status" value="1"/>
</dbReference>
<keyword evidence="7 14" id="KW-0004">4Fe-4S</keyword>
<keyword evidence="12 14" id="KW-0411">Iron-sulfur</keyword>
<dbReference type="PROSITE" id="PS51918">
    <property type="entry name" value="RADICAL_SAM"/>
    <property type="match status" value="1"/>
</dbReference>
<dbReference type="Gene3D" id="3.20.20.70">
    <property type="entry name" value="Aldolase class I"/>
    <property type="match status" value="1"/>
</dbReference>
<dbReference type="GO" id="GO:0046872">
    <property type="term" value="F:metal ion binding"/>
    <property type="evidence" value="ECO:0007669"/>
    <property type="project" value="UniProtKB-KW"/>
</dbReference>
<evidence type="ECO:0000256" key="15">
    <source>
        <dbReference type="PIRSR" id="PIRSR603739-50"/>
    </source>
</evidence>
<evidence type="ECO:0000256" key="6">
    <source>
        <dbReference type="ARBA" id="ARBA00022363"/>
    </source>
</evidence>
<feature type="modified residue" description="N6-(pyridoxal phosphate)lysine" evidence="15">
    <location>
        <position position="363"/>
    </location>
</feature>
<evidence type="ECO:0000256" key="1">
    <source>
        <dbReference type="ARBA" id="ARBA00000911"/>
    </source>
</evidence>
<comment type="cofactor">
    <cofactor evidence="2 15">
        <name>pyridoxal 5'-phosphate</name>
        <dbReference type="ChEBI" id="CHEBI:597326"/>
    </cofactor>
</comment>
<dbReference type="SFLD" id="SFLDG01070">
    <property type="entry name" value="PLP-dependent"/>
    <property type="match status" value="1"/>
</dbReference>
<comment type="similarity">
    <text evidence="4">Belongs to the radical SAM superfamily. KamA family.</text>
</comment>
<organism evidence="17 18">
    <name type="scientific">Candidatus Cryosericum terrychapinii</name>
    <dbReference type="NCBI Taxonomy" id="2290919"/>
    <lineage>
        <taxon>Bacteria</taxon>
        <taxon>Pseudomonadati</taxon>
        <taxon>Caldisericota/Cryosericota group</taxon>
        <taxon>Candidatus Cryosericota</taxon>
        <taxon>Candidatus Cryosericia</taxon>
        <taxon>Candidatus Cryosericales</taxon>
        <taxon>Candidatus Cryosericaceae</taxon>
        <taxon>Candidatus Cryosericum</taxon>
    </lineage>
</organism>
<sequence>MVCIHEVAGSNPAISTIERRRCSLSSRKYTDVPLWKNVPQHDWDDWRWQVANRIQTVETLSQVIHITDEQKAGVISALSRFRMAITPYYATLIDQNSPDDPIFKQCVPTALELQSAPSDLDDPLYEEVDSPVHGLTHRYPDRVLFLITDQCGMYCRHCTRRRLAGMTDARRSRGEVDAAIGYIREHEEVRDVLLSGGDALLVDDEFLEYVISEVHKIQHVEVIRLGTRAPVVLPQRITPELCAMLRKYHPLWLNTQFNHPSEVTPESSKAIAMLADAGIPVGNQSVLLKGINDCPYIMKELIQKLVAIRVRPYYIYQCDLTSGISHFRTSVYKGIEIMEFLRGHTSGFSVPQFVVDAPHGGGKIPVSPNYILSMSPDRIVLRNYEGVIVSYPEPEDTRSRCPEPCVICDTQKRKVPPEGIAKIFTQDAYDLTPPGTLREKRREHYSKE</sequence>
<dbReference type="InterPro" id="IPR007197">
    <property type="entry name" value="rSAM"/>
</dbReference>
<dbReference type="GO" id="GO:0051539">
    <property type="term" value="F:4 iron, 4 sulfur cluster binding"/>
    <property type="evidence" value="ECO:0007669"/>
    <property type="project" value="UniProtKB-KW"/>
</dbReference>
<accession>A0A398CUE8</accession>
<dbReference type="InterPro" id="IPR022459">
    <property type="entry name" value="Lysine_aminomutase"/>
</dbReference>
<gene>
    <name evidence="17" type="primary">ablA</name>
    <name evidence="17" type="ORF">SMC7_03195</name>
</gene>
<evidence type="ECO:0000256" key="11">
    <source>
        <dbReference type="ARBA" id="ARBA00023004"/>
    </source>
</evidence>
<evidence type="ECO:0000256" key="14">
    <source>
        <dbReference type="PIRSR" id="PIRSR004911-1"/>
    </source>
</evidence>
<evidence type="ECO:0000256" key="4">
    <source>
        <dbReference type="ARBA" id="ARBA00008703"/>
    </source>
</evidence>
<keyword evidence="10 15" id="KW-0663">Pyridoxal phosphate</keyword>
<dbReference type="EC" id="5.4.3.2" evidence="5"/>
<keyword evidence="9 14" id="KW-0479">Metal-binding</keyword>
<dbReference type="SUPFAM" id="SSF102114">
    <property type="entry name" value="Radical SAM enzymes"/>
    <property type="match status" value="1"/>
</dbReference>
<dbReference type="PANTHER" id="PTHR30538">
    <property type="entry name" value="LYSINE 2,3-AMINOMUTASE-RELATED"/>
    <property type="match status" value="1"/>
</dbReference>
<evidence type="ECO:0000256" key="13">
    <source>
        <dbReference type="ARBA" id="ARBA00023235"/>
    </source>
</evidence>
<dbReference type="NCBIfam" id="TIGR03820">
    <property type="entry name" value="lys_2_3_AblA"/>
    <property type="match status" value="1"/>
</dbReference>
<dbReference type="Gene3D" id="6.10.140.1170">
    <property type="match status" value="1"/>
</dbReference>
<proteinExistence type="inferred from homology"/>
<dbReference type="Pfam" id="PF04055">
    <property type="entry name" value="Radical_SAM"/>
    <property type="match status" value="1"/>
</dbReference>
<dbReference type="InterPro" id="IPR025895">
    <property type="entry name" value="LAM_C_dom"/>
</dbReference>
<dbReference type="Proteomes" id="UP000266328">
    <property type="component" value="Unassembled WGS sequence"/>
</dbReference>
<evidence type="ECO:0000256" key="9">
    <source>
        <dbReference type="ARBA" id="ARBA00022723"/>
    </source>
</evidence>
<comment type="cofactor">
    <cofactor evidence="3">
        <name>[4Fe-4S] cluster</name>
        <dbReference type="ChEBI" id="CHEBI:49883"/>
    </cofactor>
</comment>
<dbReference type="GO" id="GO:0050066">
    <property type="term" value="F:L-lysine 2,3-aminomutase activity"/>
    <property type="evidence" value="ECO:0007669"/>
    <property type="project" value="UniProtKB-EC"/>
</dbReference>
<reference evidence="17 18" key="1">
    <citation type="submission" date="2018-09" db="EMBL/GenBank/DDBJ databases">
        <title>Discovery and Ecogenomic Context for Candidatus Cryosericales, a Global Caldiserica Order Active in Thawing Permafrost.</title>
        <authorList>
            <person name="Martinez M.A."/>
            <person name="Woodcroft B.J."/>
            <person name="Ignacio Espinoza J.C."/>
            <person name="Zayed A."/>
            <person name="Singleton C.M."/>
            <person name="Boyd J."/>
            <person name="Li Y.-F."/>
            <person name="Purvine S."/>
            <person name="Maughan H."/>
            <person name="Hodgkins S.B."/>
            <person name="Anderson D."/>
            <person name="Sederholm M."/>
            <person name="Temperton B."/>
            <person name="Saleska S.R."/>
            <person name="Tyson G.W."/>
            <person name="Rich V.I."/>
        </authorList>
    </citation>
    <scope>NUCLEOTIDE SEQUENCE [LARGE SCALE GENOMIC DNA]</scope>
    <source>
        <strain evidence="17 18">SMC7</strain>
    </source>
</reference>
<evidence type="ECO:0000259" key="16">
    <source>
        <dbReference type="PROSITE" id="PS51918"/>
    </source>
</evidence>
<dbReference type="Pfam" id="PF12544">
    <property type="entry name" value="LAM_C"/>
    <property type="match status" value="1"/>
</dbReference>
<evidence type="ECO:0000256" key="2">
    <source>
        <dbReference type="ARBA" id="ARBA00001933"/>
    </source>
</evidence>
<keyword evidence="11" id="KW-0408">Iron</keyword>
<evidence type="ECO:0000313" key="18">
    <source>
        <dbReference type="Proteomes" id="UP000266328"/>
    </source>
</evidence>
<dbReference type="EMBL" id="QXIS01000017">
    <property type="protein sequence ID" value="RIE06282.1"/>
    <property type="molecule type" value="Genomic_DNA"/>
</dbReference>
<dbReference type="InterPro" id="IPR013785">
    <property type="entry name" value="Aldolase_TIM"/>
</dbReference>
<comment type="caution">
    <text evidence="17">The sequence shown here is derived from an EMBL/GenBank/DDBJ whole genome shotgun (WGS) entry which is preliminary data.</text>
</comment>
<dbReference type="PIRSF" id="PIRSF004911">
    <property type="entry name" value="DUF160"/>
    <property type="match status" value="1"/>
</dbReference>
<evidence type="ECO:0000256" key="10">
    <source>
        <dbReference type="ARBA" id="ARBA00022898"/>
    </source>
</evidence>
<evidence type="ECO:0000256" key="7">
    <source>
        <dbReference type="ARBA" id="ARBA00022485"/>
    </source>
</evidence>
<feature type="binding site" evidence="14">
    <location>
        <position position="158"/>
    </location>
    <ligand>
        <name>[4Fe-4S] cluster</name>
        <dbReference type="ChEBI" id="CHEBI:49883"/>
        <note>4Fe-4S-S-AdoMet</note>
    </ligand>
</feature>
<evidence type="ECO:0000313" key="17">
    <source>
        <dbReference type="EMBL" id="RIE06282.1"/>
    </source>
</evidence>
<dbReference type="AlphaFoldDB" id="A0A398CUE8"/>
<evidence type="ECO:0000256" key="5">
    <source>
        <dbReference type="ARBA" id="ARBA00012144"/>
    </source>
</evidence>
<dbReference type="InterPro" id="IPR058240">
    <property type="entry name" value="rSAM_sf"/>
</dbReference>
<name>A0A398CUE8_9BACT</name>
<evidence type="ECO:0000256" key="8">
    <source>
        <dbReference type="ARBA" id="ARBA00022691"/>
    </source>
</evidence>
<evidence type="ECO:0000256" key="3">
    <source>
        <dbReference type="ARBA" id="ARBA00001966"/>
    </source>
</evidence>
<comment type="catalytic activity">
    <reaction evidence="1">
        <text>L-lysine = (3S)-3,6-diaminohexanoate</text>
        <dbReference type="Rhea" id="RHEA:19177"/>
        <dbReference type="ChEBI" id="CHEBI:32551"/>
        <dbReference type="ChEBI" id="CHEBI:57434"/>
        <dbReference type="EC" id="5.4.3.2"/>
    </reaction>
</comment>
<dbReference type="OrthoDB" id="9768064at2"/>
<dbReference type="FunFam" id="3.20.20.70:FF:000095">
    <property type="entry name" value="Lysine 2,3-aminomutase"/>
    <property type="match status" value="1"/>
</dbReference>
<feature type="binding site" evidence="14">
    <location>
        <position position="151"/>
    </location>
    <ligand>
        <name>[4Fe-4S] cluster</name>
        <dbReference type="ChEBI" id="CHEBI:49883"/>
        <note>4Fe-4S-S-AdoMet</note>
    </ligand>
</feature>